<dbReference type="EMBL" id="QUTD01006524">
    <property type="protein sequence ID" value="RHY54852.1"/>
    <property type="molecule type" value="Genomic_DNA"/>
</dbReference>
<feature type="region of interest" description="Disordered" evidence="1">
    <location>
        <begin position="13"/>
        <end position="73"/>
    </location>
</feature>
<dbReference type="GO" id="GO:0006203">
    <property type="term" value="P:dGTP catabolic process"/>
    <property type="evidence" value="ECO:0007669"/>
    <property type="project" value="TreeGrafter"/>
</dbReference>
<proteinExistence type="predicted"/>
<dbReference type="Gene3D" id="3.30.70.2760">
    <property type="match status" value="1"/>
</dbReference>
<dbReference type="PANTHER" id="PTHR11373:SF4">
    <property type="entry name" value="DEOXYNUCLEOSIDE TRIPHOSPHATE TRIPHOSPHOHYDROLASE SAMHD1"/>
    <property type="match status" value="1"/>
</dbReference>
<dbReference type="InterPro" id="IPR050135">
    <property type="entry name" value="dGTPase-like"/>
</dbReference>
<name>A0A397CXA5_APHAT</name>
<dbReference type="Proteomes" id="UP000266643">
    <property type="component" value="Unassembled WGS sequence"/>
</dbReference>
<gene>
    <name evidence="3" type="ORF">DYB30_005639</name>
</gene>
<dbReference type="PROSITE" id="PS51831">
    <property type="entry name" value="HD"/>
    <property type="match status" value="1"/>
</dbReference>
<evidence type="ECO:0000259" key="2">
    <source>
        <dbReference type="PROSITE" id="PS51831"/>
    </source>
</evidence>
<dbReference type="GO" id="GO:0005634">
    <property type="term" value="C:nucleus"/>
    <property type="evidence" value="ECO:0007669"/>
    <property type="project" value="TreeGrafter"/>
</dbReference>
<dbReference type="SMART" id="SM00471">
    <property type="entry name" value="HDc"/>
    <property type="match status" value="1"/>
</dbReference>
<protein>
    <recommendedName>
        <fullName evidence="2">HD domain-containing protein</fullName>
    </recommendedName>
</protein>
<dbReference type="InterPro" id="IPR003607">
    <property type="entry name" value="HD/PDEase_dom"/>
</dbReference>
<dbReference type="AlphaFoldDB" id="A0A397CXA5"/>
<comment type="caution">
    <text evidence="3">The sequence shown here is derived from an EMBL/GenBank/DDBJ whole genome shotgun (WGS) entry which is preliminary data.</text>
</comment>
<dbReference type="VEuPathDB" id="FungiDB:H257_12709"/>
<dbReference type="SUPFAM" id="SSF109604">
    <property type="entry name" value="HD-domain/PDEase-like"/>
    <property type="match status" value="1"/>
</dbReference>
<dbReference type="Pfam" id="PF01966">
    <property type="entry name" value="HD"/>
    <property type="match status" value="1"/>
</dbReference>
<sequence length="554" mass="62282">MTSQGTILQWVQHQRKPSTVGTKGTPLGACKNPGGRSGSSTEYEMPTKRVKRCEETDDTDGEAGWSQESNMLDPPLFDLGIPCVQSIDDTYTMLDDQSSSELQSQSPLETRKMFQRLRNLKQLGASYFVYMSATHSRFEHSVGVAHLAELMLTQLRLHQPWLDITDRDILCVKVAGLCHDLGHGPFSHVYDGIFMQQLHERGLDYPAMRGWTHEQGSLDMLNALLVEYRIDVTAYGLEAIDLDFIRELILGHPVGKHSAKLFTGRPTKPFLYEVVNNAKTGLDVDKLDYFMRDAQYTGAKASCDTHLLLSTMRVLPDATTGVLTMCWPEKMAEQVMKVFRTRYDLHQAVYQHKVRKNEYCLVDVCALIETSDDPKLAKSQAILNQIATKPLYKWAGTTQVTAHSKARTPQQIKLEIAAMGSGGGVNPTQLIVEMNSVHFGQKDKDPMHAIRFFRKHATTSATCFQLHETTYAMHCPKYFMESNVRLFVRDVRYGLETFIAQGVAALPSLTSDASIKSAHKTCSTYHAKCSGLLREVLEHMAHYSPKHCKLVAEK</sequence>
<dbReference type="PANTHER" id="PTHR11373">
    <property type="entry name" value="DEOXYNUCLEOSIDE TRIPHOSPHATE TRIPHOSPHOHYDROLASE"/>
    <property type="match status" value="1"/>
</dbReference>
<dbReference type="InterPro" id="IPR006674">
    <property type="entry name" value="HD_domain"/>
</dbReference>
<accession>A0A397CXA5</accession>
<evidence type="ECO:0000256" key="1">
    <source>
        <dbReference type="SAM" id="MobiDB-lite"/>
    </source>
</evidence>
<organism evidence="3 4">
    <name type="scientific">Aphanomyces astaci</name>
    <name type="common">Crayfish plague agent</name>
    <dbReference type="NCBI Taxonomy" id="112090"/>
    <lineage>
        <taxon>Eukaryota</taxon>
        <taxon>Sar</taxon>
        <taxon>Stramenopiles</taxon>
        <taxon>Oomycota</taxon>
        <taxon>Saprolegniomycetes</taxon>
        <taxon>Saprolegniales</taxon>
        <taxon>Verrucalvaceae</taxon>
        <taxon>Aphanomyces</taxon>
    </lineage>
</organism>
<feature type="compositionally biased region" description="Polar residues" evidence="1">
    <location>
        <begin position="13"/>
        <end position="22"/>
    </location>
</feature>
<dbReference type="CDD" id="cd00077">
    <property type="entry name" value="HDc"/>
    <property type="match status" value="1"/>
</dbReference>
<reference evidence="3 4" key="1">
    <citation type="submission" date="2018-08" db="EMBL/GenBank/DDBJ databases">
        <title>Aphanomyces genome sequencing and annotation.</title>
        <authorList>
            <person name="Minardi D."/>
            <person name="Oidtmann B."/>
            <person name="Van Der Giezen M."/>
            <person name="Studholme D.J."/>
        </authorList>
    </citation>
    <scope>NUCLEOTIDE SEQUENCE [LARGE SCALE GENOMIC DNA]</scope>
    <source>
        <strain evidence="3 4">D2</strain>
    </source>
</reference>
<dbReference type="GO" id="GO:0008832">
    <property type="term" value="F:dGTPase activity"/>
    <property type="evidence" value="ECO:0007669"/>
    <property type="project" value="TreeGrafter"/>
</dbReference>
<dbReference type="Gene3D" id="1.10.3210.10">
    <property type="entry name" value="Hypothetical protein af1432"/>
    <property type="match status" value="1"/>
</dbReference>
<evidence type="ECO:0000313" key="4">
    <source>
        <dbReference type="Proteomes" id="UP000266643"/>
    </source>
</evidence>
<feature type="domain" description="HD" evidence="2">
    <location>
        <begin position="137"/>
        <end position="290"/>
    </location>
</feature>
<evidence type="ECO:0000313" key="3">
    <source>
        <dbReference type="EMBL" id="RHY54852.1"/>
    </source>
</evidence>